<keyword evidence="3 5" id="KW-1133">Transmembrane helix</keyword>
<dbReference type="CDD" id="cd03386">
    <property type="entry name" value="PAP2_Aur1_like"/>
    <property type="match status" value="1"/>
</dbReference>
<feature type="transmembrane region" description="Helical" evidence="5">
    <location>
        <begin position="78"/>
        <end position="97"/>
    </location>
</feature>
<dbReference type="Proteomes" id="UP000774570">
    <property type="component" value="Unassembled WGS sequence"/>
</dbReference>
<feature type="domain" description="Inositolphosphotransferase Aur1/Ipt1" evidence="6">
    <location>
        <begin position="46"/>
        <end position="225"/>
    </location>
</feature>
<keyword evidence="4 5" id="KW-0472">Membrane</keyword>
<evidence type="ECO:0000313" key="8">
    <source>
        <dbReference type="Proteomes" id="UP000774570"/>
    </source>
</evidence>
<evidence type="ECO:0000256" key="1">
    <source>
        <dbReference type="ARBA" id="ARBA00004141"/>
    </source>
</evidence>
<feature type="transmembrane region" description="Helical" evidence="5">
    <location>
        <begin position="213"/>
        <end position="234"/>
    </location>
</feature>
<feature type="transmembrane region" description="Helical" evidence="5">
    <location>
        <begin position="12"/>
        <end position="29"/>
    </location>
</feature>
<evidence type="ECO:0000256" key="4">
    <source>
        <dbReference type="ARBA" id="ARBA00023136"/>
    </source>
</evidence>
<dbReference type="PANTHER" id="PTHR31310:SF7">
    <property type="entry name" value="PA-PHOSPHATASE RELATED-FAMILY PROTEIN DDB_G0268928"/>
    <property type="match status" value="1"/>
</dbReference>
<feature type="transmembrane region" description="Helical" evidence="5">
    <location>
        <begin position="109"/>
        <end position="126"/>
    </location>
</feature>
<protein>
    <submittedName>
        <fullName evidence="7">Phosphatase PAP2 family protein</fullName>
    </submittedName>
</protein>
<evidence type="ECO:0000256" key="5">
    <source>
        <dbReference type="SAM" id="Phobius"/>
    </source>
</evidence>
<dbReference type="EMBL" id="JAIBOA010000006">
    <property type="protein sequence ID" value="MBW8483078.1"/>
    <property type="molecule type" value="Genomic_DNA"/>
</dbReference>
<proteinExistence type="predicted"/>
<comment type="caution">
    <text evidence="7">The sequence shown here is derived from an EMBL/GenBank/DDBJ whole genome shotgun (WGS) entry which is preliminary data.</text>
</comment>
<name>A0ABS7FRQ0_9ACTN</name>
<comment type="subcellular location">
    <subcellularLocation>
        <location evidence="1">Membrane</location>
        <topology evidence="1">Multi-pass membrane protein</topology>
    </subcellularLocation>
</comment>
<accession>A0ABS7FRQ0</accession>
<organism evidence="7 8">
    <name type="scientific">Actinomadura parmotrematis</name>
    <dbReference type="NCBI Taxonomy" id="2864039"/>
    <lineage>
        <taxon>Bacteria</taxon>
        <taxon>Bacillati</taxon>
        <taxon>Actinomycetota</taxon>
        <taxon>Actinomycetes</taxon>
        <taxon>Streptosporangiales</taxon>
        <taxon>Thermomonosporaceae</taxon>
        <taxon>Actinomadura</taxon>
    </lineage>
</organism>
<dbReference type="RefSeq" id="WP_220166028.1">
    <property type="nucleotide sequence ID" value="NZ_JAIBOA010000006.1"/>
</dbReference>
<feature type="transmembrane region" description="Helical" evidence="5">
    <location>
        <begin position="160"/>
        <end position="179"/>
    </location>
</feature>
<sequence length="248" mass="26841">MGGGASKGRPGLLGEALLIGVGYVLYSMIQNGITGHAGTAFANARRVLELEERLGIAVERRVNRYTDGVPWLVVTADYFYSIMWIAGTLGVLGWLYLRRPGEYRPARRTLFATTLLALLGFWRFPLAPPRLLPGYVDTVVAHGTWGSFSDGELASVSNHFAAMPSMHFGWSLWAGLVLIRYARPVWVRVLGGLYPVATLLVIIATANHYVLDAVGGAAALLLGYLAQRAAVAAARSVRRAVFRSPAEG</sequence>
<dbReference type="Pfam" id="PF14378">
    <property type="entry name" value="PAP2_3"/>
    <property type="match status" value="1"/>
</dbReference>
<evidence type="ECO:0000313" key="7">
    <source>
        <dbReference type="EMBL" id="MBW8483078.1"/>
    </source>
</evidence>
<dbReference type="PANTHER" id="PTHR31310">
    <property type="match status" value="1"/>
</dbReference>
<dbReference type="InterPro" id="IPR052185">
    <property type="entry name" value="IPC_Synthase-Related"/>
</dbReference>
<reference evidence="7 8" key="1">
    <citation type="submission" date="2021-07" db="EMBL/GenBank/DDBJ databases">
        <title>Actinomadura sp. PM05-2 isolated from lichen.</title>
        <authorList>
            <person name="Somphong A."/>
            <person name="Phongsopitanun W."/>
            <person name="Tanasupawat S."/>
            <person name="Peongsungnone V."/>
        </authorList>
    </citation>
    <scope>NUCLEOTIDE SEQUENCE [LARGE SCALE GENOMIC DNA]</scope>
    <source>
        <strain evidence="7 8">PM05-2</strain>
    </source>
</reference>
<evidence type="ECO:0000256" key="3">
    <source>
        <dbReference type="ARBA" id="ARBA00022989"/>
    </source>
</evidence>
<keyword evidence="2 5" id="KW-0812">Transmembrane</keyword>
<feature type="transmembrane region" description="Helical" evidence="5">
    <location>
        <begin position="186"/>
        <end position="207"/>
    </location>
</feature>
<gene>
    <name evidence="7" type="ORF">K1Y72_11905</name>
</gene>
<evidence type="ECO:0000259" key="6">
    <source>
        <dbReference type="Pfam" id="PF14378"/>
    </source>
</evidence>
<evidence type="ECO:0000256" key="2">
    <source>
        <dbReference type="ARBA" id="ARBA00022692"/>
    </source>
</evidence>
<keyword evidence="8" id="KW-1185">Reference proteome</keyword>
<dbReference type="InterPro" id="IPR026841">
    <property type="entry name" value="Aur1/Ipt1"/>
</dbReference>